<keyword evidence="3" id="KW-1185">Reference proteome</keyword>
<dbReference type="InterPro" id="IPR045958">
    <property type="entry name" value="DUF6378"/>
</dbReference>
<feature type="domain" description="DUF6378" evidence="1">
    <location>
        <begin position="31"/>
        <end position="115"/>
    </location>
</feature>
<accession>A0A1H8WGR3</accession>
<evidence type="ECO:0000313" key="3">
    <source>
        <dbReference type="Proteomes" id="UP000199615"/>
    </source>
</evidence>
<proteinExistence type="predicted"/>
<sequence length="119" mass="12523">MSPEIYCSGCAKKASACDCGDVAVKPVRVTILEEGAGLTNGSRDASYGPPKVNLACSGELKAVFRKHMRRQLSAGELEAIDMVLTKVGRVATSPKPVRDTYVDGATYFAIAGEIALDVS</sequence>
<dbReference type="Pfam" id="PF19905">
    <property type="entry name" value="DUF6378"/>
    <property type="match status" value="1"/>
</dbReference>
<organism evidence="2 3">
    <name type="scientific">Rhodopseudomonas pseudopalustris</name>
    <dbReference type="NCBI Taxonomy" id="1513892"/>
    <lineage>
        <taxon>Bacteria</taxon>
        <taxon>Pseudomonadati</taxon>
        <taxon>Pseudomonadota</taxon>
        <taxon>Alphaproteobacteria</taxon>
        <taxon>Hyphomicrobiales</taxon>
        <taxon>Nitrobacteraceae</taxon>
        <taxon>Rhodopseudomonas</taxon>
    </lineage>
</organism>
<name>A0A1H8WGR3_9BRAD</name>
<dbReference type="AlphaFoldDB" id="A0A1H8WGR3"/>
<protein>
    <recommendedName>
        <fullName evidence="1">DUF6378 domain-containing protein</fullName>
    </recommendedName>
</protein>
<dbReference type="EMBL" id="FODT01000012">
    <property type="protein sequence ID" value="SEP26884.1"/>
    <property type="molecule type" value="Genomic_DNA"/>
</dbReference>
<gene>
    <name evidence="2" type="ORF">SAMN05444123_11283</name>
</gene>
<dbReference type="Proteomes" id="UP000199615">
    <property type="component" value="Unassembled WGS sequence"/>
</dbReference>
<evidence type="ECO:0000313" key="2">
    <source>
        <dbReference type="EMBL" id="SEP26884.1"/>
    </source>
</evidence>
<reference evidence="3" key="1">
    <citation type="submission" date="2016-10" db="EMBL/GenBank/DDBJ databases">
        <authorList>
            <person name="Varghese N."/>
            <person name="Submissions S."/>
        </authorList>
    </citation>
    <scope>NUCLEOTIDE SEQUENCE [LARGE SCALE GENOMIC DNA]</scope>
    <source>
        <strain evidence="3">DSM 123</strain>
    </source>
</reference>
<evidence type="ECO:0000259" key="1">
    <source>
        <dbReference type="Pfam" id="PF19905"/>
    </source>
</evidence>